<dbReference type="Pfam" id="PF13632">
    <property type="entry name" value="Glyco_trans_2_3"/>
    <property type="match status" value="1"/>
</dbReference>
<dbReference type="InterPro" id="IPR001173">
    <property type="entry name" value="Glyco_trans_2-like"/>
</dbReference>
<dbReference type="PANTHER" id="PTHR43179:SF12">
    <property type="entry name" value="GALACTOFURANOSYLTRANSFERASE GLFT2"/>
    <property type="match status" value="1"/>
</dbReference>
<protein>
    <submittedName>
        <fullName evidence="6">Glycosyltransferase</fullName>
    </submittedName>
</protein>
<reference evidence="6 7" key="1">
    <citation type="submission" date="2019-08" db="EMBL/GenBank/DDBJ databases">
        <authorList>
            <person name="Grouzdev D."/>
            <person name="Tikhonova E."/>
            <person name="Kravchenko I."/>
        </authorList>
    </citation>
    <scope>NUCLEOTIDE SEQUENCE [LARGE SCALE GENOMIC DNA]</scope>
    <source>
        <strain evidence="6 7">59b</strain>
    </source>
</reference>
<evidence type="ECO:0000259" key="5">
    <source>
        <dbReference type="Pfam" id="PF13632"/>
    </source>
</evidence>
<gene>
    <name evidence="6" type="ORF">FZ942_05950</name>
</gene>
<name>A0A5A9GVT8_AZOLI</name>
<proteinExistence type="inferred from homology"/>
<dbReference type="GO" id="GO:0016757">
    <property type="term" value="F:glycosyltransferase activity"/>
    <property type="evidence" value="ECO:0007669"/>
    <property type="project" value="UniProtKB-KW"/>
</dbReference>
<feature type="domain" description="Glycosyltransferase 2-like" evidence="5">
    <location>
        <begin position="198"/>
        <end position="273"/>
    </location>
</feature>
<evidence type="ECO:0000313" key="6">
    <source>
        <dbReference type="EMBL" id="KAA0598611.1"/>
    </source>
</evidence>
<comment type="similarity">
    <text evidence="1">Belongs to the glycosyltransferase 2 family.</text>
</comment>
<dbReference type="SUPFAM" id="SSF53448">
    <property type="entry name" value="Nucleotide-diphospho-sugar transferases"/>
    <property type="match status" value="1"/>
</dbReference>
<dbReference type="PANTHER" id="PTHR43179">
    <property type="entry name" value="RHAMNOSYLTRANSFERASE WBBL"/>
    <property type="match status" value="1"/>
</dbReference>
<evidence type="ECO:0000313" key="7">
    <source>
        <dbReference type="Proteomes" id="UP000324927"/>
    </source>
</evidence>
<keyword evidence="3 6" id="KW-0808">Transferase</keyword>
<keyword evidence="2" id="KW-0328">Glycosyltransferase</keyword>
<dbReference type="Pfam" id="PF00535">
    <property type="entry name" value="Glycos_transf_2"/>
    <property type="match status" value="1"/>
</dbReference>
<evidence type="ECO:0000259" key="4">
    <source>
        <dbReference type="Pfam" id="PF00535"/>
    </source>
</evidence>
<dbReference type="EMBL" id="VTTN01000001">
    <property type="protein sequence ID" value="KAA0598611.1"/>
    <property type="molecule type" value="Genomic_DNA"/>
</dbReference>
<evidence type="ECO:0000256" key="2">
    <source>
        <dbReference type="ARBA" id="ARBA00022676"/>
    </source>
</evidence>
<keyword evidence="7" id="KW-1185">Reference proteome</keyword>
<sequence length="329" mass="36249">MLVQPNWMRVAQEMDYKLPVEASRWQLPLTLPASHSIERHLYSAADVTVVIPVKDDPSGLSETLQALNALHGGIRPARVIVVDDGSGDAGAATSVEVCKASEAGLVVEACVQLVNQGPAAARNRGAEMATTQWLWFLDAGVRPDTEFLVALMEHGHICPAVAWTGPIASDSTGLFASYYSAQSILSPPAQPDGQLDGFVTASVVINRSAFETVGGFDGRFRRAACEDLDLGLRLRPHGLIGYAADLLVRHRFREDEGDFRRRFRRYGYGFFQFGAKWQRNMEPWPVVARIDDPVHRQLAGIQYEELWNGWKEAQAADEAARSQDASLLF</sequence>
<dbReference type="Gene3D" id="3.90.550.10">
    <property type="entry name" value="Spore Coat Polysaccharide Biosynthesis Protein SpsA, Chain A"/>
    <property type="match status" value="1"/>
</dbReference>
<dbReference type="Proteomes" id="UP000324927">
    <property type="component" value="Unassembled WGS sequence"/>
</dbReference>
<evidence type="ECO:0000256" key="3">
    <source>
        <dbReference type="ARBA" id="ARBA00022679"/>
    </source>
</evidence>
<evidence type="ECO:0000256" key="1">
    <source>
        <dbReference type="ARBA" id="ARBA00006739"/>
    </source>
</evidence>
<dbReference type="InterPro" id="IPR029044">
    <property type="entry name" value="Nucleotide-diphossugar_trans"/>
</dbReference>
<dbReference type="OrthoDB" id="6383742at2"/>
<accession>A0A5A9GVT8</accession>
<feature type="domain" description="Glycosyltransferase 2-like" evidence="4">
    <location>
        <begin position="48"/>
        <end position="154"/>
    </location>
</feature>
<organism evidence="6 7">
    <name type="scientific">Azospirillum lipoferum</name>
    <dbReference type="NCBI Taxonomy" id="193"/>
    <lineage>
        <taxon>Bacteria</taxon>
        <taxon>Pseudomonadati</taxon>
        <taxon>Pseudomonadota</taxon>
        <taxon>Alphaproteobacteria</taxon>
        <taxon>Rhodospirillales</taxon>
        <taxon>Azospirillaceae</taxon>
        <taxon>Azospirillum</taxon>
    </lineage>
</organism>
<comment type="caution">
    <text evidence="6">The sequence shown here is derived from an EMBL/GenBank/DDBJ whole genome shotgun (WGS) entry which is preliminary data.</text>
</comment>
<dbReference type="AlphaFoldDB" id="A0A5A9GVT8"/>